<proteinExistence type="predicted"/>
<keyword evidence="2" id="KW-1185">Reference proteome</keyword>
<reference evidence="2" key="3">
    <citation type="submission" date="2011-05" db="EMBL/GenBank/DDBJ databases">
        <title>Complete sequence of Methylomonas methanica MC09.</title>
        <authorList>
            <consortium name="US DOE Joint Genome Institute"/>
            <person name="Lucas S."/>
            <person name="Han J."/>
            <person name="Lapidus A."/>
            <person name="Cheng J.-F."/>
            <person name="Goodwin L."/>
            <person name="Pitluck S."/>
            <person name="Peters L."/>
            <person name="Mikhailova N."/>
            <person name="Teshima H."/>
            <person name="Han C."/>
            <person name="Tapia R."/>
            <person name="Land M."/>
            <person name="Hauser L."/>
            <person name="Kyrpides N."/>
            <person name="Ivanova N."/>
            <person name="Pagani I."/>
            <person name="Stein L."/>
            <person name="Woyke T."/>
        </authorList>
    </citation>
    <scope>NUCLEOTIDE SEQUENCE [LARGE SCALE GENOMIC DNA]</scope>
    <source>
        <strain evidence="2">MC09</strain>
    </source>
</reference>
<sequence length="305" mass="34649">MVDDLTNEDFNANALPDLIDVNFKNDWIGYLRTTGLPACGLKYEDSCTPEENTLRFLNAYNRRIPAMKPRMVRESLELSVPSKYRLNYDELVTLIKAGGDLRPYLSRDILKKNRPDKNDLLLNSWGIQHLHFRAEGTDQLLFCVIAESDVFIIQTLPHDAEHLWVNTQLIQILHENWPKLILRAKHNGLRPEVISDSKRCTLRRNNANFAITVADGTVYLPLAGGTMASGDSVEDRINCDKIFLELEQYQNVVWQSASAIRTALNMPVSQKVVVKMAFENRVCCLYEPTRATRIGGFAPVDNATL</sequence>
<evidence type="ECO:0000313" key="2">
    <source>
        <dbReference type="Proteomes" id="UP000008888"/>
    </source>
</evidence>
<dbReference type="EMBL" id="CP002738">
    <property type="protein sequence ID" value="AEG00608.1"/>
    <property type="molecule type" value="Genomic_DNA"/>
</dbReference>
<protein>
    <submittedName>
        <fullName evidence="1">Uncharacterized protein</fullName>
    </submittedName>
</protein>
<organism evidence="1 2">
    <name type="scientific">Methylomonas methanica (strain DSM 25384 / MC09)</name>
    <dbReference type="NCBI Taxonomy" id="857087"/>
    <lineage>
        <taxon>Bacteria</taxon>
        <taxon>Pseudomonadati</taxon>
        <taxon>Pseudomonadota</taxon>
        <taxon>Gammaproteobacteria</taxon>
        <taxon>Methylococcales</taxon>
        <taxon>Methylococcaceae</taxon>
        <taxon>Methylomonas</taxon>
    </lineage>
</organism>
<name>G0A7D8_METMM</name>
<dbReference type="OrthoDB" id="9135240at2"/>
<dbReference type="RefSeq" id="WP_013818851.1">
    <property type="nucleotide sequence ID" value="NC_015572.1"/>
</dbReference>
<reference key="2">
    <citation type="submission" date="2011-05" db="EMBL/GenBank/DDBJ databases">
        <title>Complete genome sequence of the aerobic marine methanotroph Methylomonas methanica MC09.</title>
        <authorList>
            <person name="Boden R."/>
            <person name="Cunliffe M."/>
            <person name="Scanlan J."/>
            <person name="Moussard H."/>
            <person name="Kits K.D."/>
            <person name="Klotz M."/>
            <person name="Jetten M."/>
            <person name="Vuilleumier S."/>
            <person name="Han J."/>
            <person name="Peters L."/>
            <person name="Mikhailova N."/>
            <person name="Teshima H."/>
            <person name="Tapia R."/>
            <person name="Kyrpides N."/>
            <person name="Ivanova N."/>
            <person name="Pagani I."/>
            <person name="Cheng J.-F."/>
            <person name="Goodwin L."/>
            <person name="Han C."/>
            <person name="Hauser L."/>
            <person name="Land M."/>
            <person name="Lapidus A."/>
            <person name="Lucas S."/>
            <person name="Pitluck S."/>
            <person name="Woyke T."/>
            <person name="Stein L.Y."/>
            <person name="Murrell C."/>
        </authorList>
    </citation>
    <scope>NUCLEOTIDE SEQUENCE</scope>
    <source>
        <strain>MC09</strain>
    </source>
</reference>
<dbReference type="eggNOG" id="ENOG5032ZWY">
    <property type="taxonomic scope" value="Bacteria"/>
</dbReference>
<dbReference type="HOGENOM" id="CLU_061556_0_0_6"/>
<reference evidence="1 2" key="1">
    <citation type="journal article" date="2011" name="J. Bacteriol.">
        <title>Complete Genome Sequence of the Aerobic Marine Methanotroph Methylomonas methanica MC09.</title>
        <authorList>
            <person name="Boden R."/>
            <person name="Cunliffe M."/>
            <person name="Scanlan J."/>
            <person name="Moussard H."/>
            <person name="Kits K.D."/>
            <person name="Klotz M.G."/>
            <person name="Jetten M.S."/>
            <person name="Vuilleumier S."/>
            <person name="Han J."/>
            <person name="Peters L."/>
            <person name="Mikhailova N."/>
            <person name="Teshima H."/>
            <person name="Tapia R."/>
            <person name="Kyrpides N."/>
            <person name="Ivanova N."/>
            <person name="Pagani I."/>
            <person name="Cheng J.F."/>
            <person name="Goodwin L."/>
            <person name="Han C."/>
            <person name="Hauser L."/>
            <person name="Land M.L."/>
            <person name="Lapidus A."/>
            <person name="Lucas S."/>
            <person name="Pitluck S."/>
            <person name="Woyke T."/>
            <person name="Stein L."/>
            <person name="Murrell J.C."/>
        </authorList>
    </citation>
    <scope>NUCLEOTIDE SEQUENCE [LARGE SCALE GENOMIC DNA]</scope>
    <source>
        <strain evidence="1 2">MC09</strain>
    </source>
</reference>
<gene>
    <name evidence="1" type="ordered locus">Metme_2204</name>
</gene>
<dbReference type="KEGG" id="mmt:Metme_2204"/>
<accession>G0A7D8</accession>
<dbReference type="Proteomes" id="UP000008888">
    <property type="component" value="Chromosome"/>
</dbReference>
<evidence type="ECO:0000313" key="1">
    <source>
        <dbReference type="EMBL" id="AEG00608.1"/>
    </source>
</evidence>
<dbReference type="AlphaFoldDB" id="G0A7D8"/>